<feature type="domain" description="Ubiquitin-activating enzyme E1 C-terminal" evidence="5">
    <location>
        <begin position="925"/>
        <end position="1032"/>
    </location>
</feature>
<dbReference type="InterPro" id="IPR000594">
    <property type="entry name" value="ThiF_NAD_FAD-bd"/>
</dbReference>
<feature type="compositionally biased region" description="Basic and acidic residues" evidence="4">
    <location>
        <begin position="1062"/>
        <end position="1074"/>
    </location>
</feature>
<comment type="similarity">
    <text evidence="2">Belongs to the ubiquitin-activating E1 family.</text>
</comment>
<dbReference type="Gene3D" id="3.40.50.12550">
    <property type="entry name" value="Ubiquitin-activating enzyme E1, inactive adenylation domain, subdomain 2"/>
    <property type="match status" value="1"/>
</dbReference>
<dbReference type="InterPro" id="IPR032418">
    <property type="entry name" value="E1_FCCH"/>
</dbReference>
<comment type="caution">
    <text evidence="6">The sequence shown here is derived from an EMBL/GenBank/DDBJ whole genome shotgun (WGS) entry which is preliminary data.</text>
</comment>
<comment type="pathway">
    <text evidence="1">Protein modification; protein ubiquitination.</text>
</comment>
<dbReference type="Proteomes" id="UP001085076">
    <property type="component" value="Miscellaneous, Linkage group lg01"/>
</dbReference>
<dbReference type="Gene3D" id="3.40.50.720">
    <property type="entry name" value="NAD(P)-binding Rossmann-like Domain"/>
    <property type="match status" value="1"/>
</dbReference>
<evidence type="ECO:0000256" key="1">
    <source>
        <dbReference type="ARBA" id="ARBA00004906"/>
    </source>
</evidence>
<dbReference type="InterPro" id="IPR032420">
    <property type="entry name" value="E1_4HB"/>
</dbReference>
<dbReference type="Pfam" id="PF10585">
    <property type="entry name" value="UBA_E1_SCCH"/>
    <property type="match status" value="1"/>
</dbReference>
<dbReference type="NCBIfam" id="TIGR01408">
    <property type="entry name" value="Ube1"/>
    <property type="match status" value="1"/>
</dbReference>
<name>A0A9D5DBF9_9LILI</name>
<dbReference type="PANTHER" id="PTHR10953:SF4">
    <property type="entry name" value="UBIQUITIN-ACTIVATING ENZYME E1 C-TERMINAL DOMAIN-CONTAINING PROTEIN"/>
    <property type="match status" value="1"/>
</dbReference>
<dbReference type="SUPFAM" id="SSF69572">
    <property type="entry name" value="Activating enzymes of the ubiquitin-like proteins"/>
    <property type="match status" value="2"/>
</dbReference>
<evidence type="ECO:0000256" key="4">
    <source>
        <dbReference type="SAM" id="MobiDB-lite"/>
    </source>
</evidence>
<dbReference type="InterPro" id="IPR045886">
    <property type="entry name" value="ThiF/MoeB/HesA"/>
</dbReference>
<dbReference type="Pfam" id="PF00899">
    <property type="entry name" value="ThiF"/>
    <property type="match status" value="1"/>
</dbReference>
<dbReference type="PRINTS" id="PR01849">
    <property type="entry name" value="UBIQUITINACT"/>
</dbReference>
<feature type="compositionally biased region" description="Basic and acidic residues" evidence="4">
    <location>
        <begin position="11"/>
        <end position="31"/>
    </location>
</feature>
<evidence type="ECO:0000259" key="5">
    <source>
        <dbReference type="SMART" id="SM00985"/>
    </source>
</evidence>
<dbReference type="InterPro" id="IPR000011">
    <property type="entry name" value="UBQ/SUMO-activ_enz_E1-like"/>
</dbReference>
<dbReference type="InterPro" id="IPR042063">
    <property type="entry name" value="Ubi_acti_E1_SCCH"/>
</dbReference>
<dbReference type="Gene3D" id="1.10.10.2660">
    <property type="entry name" value="Ubiquitin-activating enzyme E1, SCCH domain"/>
    <property type="match status" value="1"/>
</dbReference>
<keyword evidence="7" id="KW-1185">Reference proteome</keyword>
<dbReference type="OrthoDB" id="10252231at2759"/>
<dbReference type="InterPro" id="IPR019572">
    <property type="entry name" value="UBA_E1_SCCH"/>
</dbReference>
<dbReference type="AlphaFoldDB" id="A0A9D5DBF9"/>
<dbReference type="GO" id="GO:0031510">
    <property type="term" value="C:SUMO activating enzyme complex"/>
    <property type="evidence" value="ECO:0007669"/>
    <property type="project" value="TreeGrafter"/>
</dbReference>
<dbReference type="InterPro" id="IPR018075">
    <property type="entry name" value="UBQ-activ_enz_E1"/>
</dbReference>
<organism evidence="6 7">
    <name type="scientific">Dioscorea zingiberensis</name>
    <dbReference type="NCBI Taxonomy" id="325984"/>
    <lineage>
        <taxon>Eukaryota</taxon>
        <taxon>Viridiplantae</taxon>
        <taxon>Streptophyta</taxon>
        <taxon>Embryophyta</taxon>
        <taxon>Tracheophyta</taxon>
        <taxon>Spermatophyta</taxon>
        <taxon>Magnoliopsida</taxon>
        <taxon>Liliopsida</taxon>
        <taxon>Dioscoreales</taxon>
        <taxon>Dioscoreaceae</taxon>
        <taxon>Dioscorea</taxon>
    </lineage>
</organism>
<evidence type="ECO:0000313" key="7">
    <source>
        <dbReference type="Proteomes" id="UP001085076"/>
    </source>
</evidence>
<dbReference type="PANTHER" id="PTHR10953">
    <property type="entry name" value="UBIQUITIN-ACTIVATING ENZYME E1"/>
    <property type="match status" value="1"/>
</dbReference>
<evidence type="ECO:0000313" key="6">
    <source>
        <dbReference type="EMBL" id="KAJ0987625.1"/>
    </source>
</evidence>
<dbReference type="GO" id="GO:0016925">
    <property type="term" value="P:protein sumoylation"/>
    <property type="evidence" value="ECO:0007669"/>
    <property type="project" value="TreeGrafter"/>
</dbReference>
<dbReference type="Gene3D" id="3.50.50.80">
    <property type="entry name" value="Ubiquitin-activating enzyme E1, inactive adenylation domain, subdomain 1"/>
    <property type="match status" value="1"/>
</dbReference>
<dbReference type="Gene3D" id="2.40.30.180">
    <property type="entry name" value="Ubiquitin-activating enzyme E1, FCCH domain"/>
    <property type="match status" value="1"/>
</dbReference>
<dbReference type="Pfam" id="PF16191">
    <property type="entry name" value="E1_4HB"/>
    <property type="match status" value="1"/>
</dbReference>
<dbReference type="GO" id="GO:0019948">
    <property type="term" value="F:SUMO activating enzyme activity"/>
    <property type="evidence" value="ECO:0007669"/>
    <property type="project" value="TreeGrafter"/>
</dbReference>
<dbReference type="InterPro" id="IPR042449">
    <property type="entry name" value="Ub-E1_IAD_1"/>
</dbReference>
<dbReference type="InterPro" id="IPR018965">
    <property type="entry name" value="Ub-activating_enz_E1_C"/>
</dbReference>
<dbReference type="GO" id="GO:0005737">
    <property type="term" value="C:cytoplasm"/>
    <property type="evidence" value="ECO:0007669"/>
    <property type="project" value="TreeGrafter"/>
</dbReference>
<dbReference type="CDD" id="cd01491">
    <property type="entry name" value="Ube1_repeat1"/>
    <property type="match status" value="1"/>
</dbReference>
<dbReference type="EMBL" id="JAGGNH010000001">
    <property type="protein sequence ID" value="KAJ0987625.1"/>
    <property type="molecule type" value="Genomic_DNA"/>
</dbReference>
<dbReference type="InterPro" id="IPR035985">
    <property type="entry name" value="Ubiquitin-activating_enz"/>
</dbReference>
<keyword evidence="3" id="KW-0436">Ligase</keyword>
<proteinExistence type="inferred from homology"/>
<reference evidence="6" key="1">
    <citation type="submission" date="2021-03" db="EMBL/GenBank/DDBJ databases">
        <authorList>
            <person name="Li Z."/>
            <person name="Yang C."/>
        </authorList>
    </citation>
    <scope>NUCLEOTIDE SEQUENCE</scope>
    <source>
        <strain evidence="6">Dzin_1.0</strain>
        <tissue evidence="6">Leaf</tissue>
    </source>
</reference>
<evidence type="ECO:0000256" key="3">
    <source>
        <dbReference type="ARBA" id="ARBA00022598"/>
    </source>
</evidence>
<evidence type="ECO:0000256" key="2">
    <source>
        <dbReference type="ARBA" id="ARBA00005673"/>
    </source>
</evidence>
<reference evidence="6" key="2">
    <citation type="journal article" date="2022" name="Hortic Res">
        <title>The genome of Dioscorea zingiberensis sheds light on the biosynthesis, origin and evolution of the medicinally important diosgenin saponins.</title>
        <authorList>
            <person name="Li Y."/>
            <person name="Tan C."/>
            <person name="Li Z."/>
            <person name="Guo J."/>
            <person name="Li S."/>
            <person name="Chen X."/>
            <person name="Wang C."/>
            <person name="Dai X."/>
            <person name="Yang H."/>
            <person name="Song W."/>
            <person name="Hou L."/>
            <person name="Xu J."/>
            <person name="Tong Z."/>
            <person name="Xu A."/>
            <person name="Yuan X."/>
            <person name="Wang W."/>
            <person name="Yang Q."/>
            <person name="Chen L."/>
            <person name="Sun Z."/>
            <person name="Wang K."/>
            <person name="Pan B."/>
            <person name="Chen J."/>
            <person name="Bao Y."/>
            <person name="Liu F."/>
            <person name="Qi X."/>
            <person name="Gang D.R."/>
            <person name="Wen J."/>
            <person name="Li J."/>
        </authorList>
    </citation>
    <scope>NUCLEOTIDE SEQUENCE</scope>
    <source>
        <strain evidence="6">Dzin_1.0</strain>
    </source>
</reference>
<gene>
    <name evidence="6" type="ORF">J5N97_005981</name>
</gene>
<dbReference type="FunFam" id="2.40.30.180:FF:000001">
    <property type="entry name" value="ubiquitin-like modifier-activating enzyme 1"/>
    <property type="match status" value="1"/>
</dbReference>
<sequence>MLPRKRPGTAKTEEKALSESEPSRKMPKKEPGSSSSAAASDIPSTSDPTEIDEELYCRQLPVYGIETMRKLARSNVLISGLSGLGAEIAKNLVVAGVKSVTLHDDESVQLRDLSSNFFLLEDDVGKNRALACVPKLQELNHAISVSTLTDLKPSKLSDFQAVVFTDISLEKAIEYDDYCHNHEPPIAFIKAEVRGLFGNIFCDFGPEFTVVDVDGVEPHMGIISFISKGNPAGVLCVDNEVLKFHDGDHVVFSEVLGMTELNDQKLRRIKNVILHSFILEEDTTSFGRYKKGGIVTQVKQPKVLKFKPLRVALKDPGEFLSSNFNKFDRPQLFHLAFQALDKFRNNIGRFPDAGSFEDAEKLISLAVEVDVNIGGGGFAEIDTKLLHQFASGSGAVLNPMAAVFGGIVGEEVVKACTGKFHPLHQFFYFQSVESLPVEPLNPGDVELQNCRYDDQIHVFGHKLQKQLEDAKVFIVGSDVLECELLKNLALMGVCCSAEGMLTITDNNFIEKSNLGQQFLFRERNIGEAKSTVAADAATSINPNLYIEAFKIPVRSGAEDVFNDGFWRHLDVVCAPPPPNAEVYDYILSRCLYFQKPLLMSRILGTTCNTSMLIPHLSQYYGDRFVDRFVEENIDYCTIHYFPHKIDHCMILANDEFENLFVKAPNEVNSFVSNPDDYISSMSNNVVKHAIGERLGLIADCILEGICQTFDDCVSWAAGKFEDYFEQRVRRLTSRYWFGSPMWDAPKHFPKPFLFSMDDLAHSRFIMAASFLRAETFGIPIPDSFLEILMDKFLCFERNIAADLNPLDSNTLSDVAGYDPLFEKYDINGTIRKLIRCRQNLPPGFQMKPVQFEKGDNKDYHMDFIAGLANLRARNYRIRPEVDKHKAKVLCRRVIPLISSSAALAAGFLCLELYKVLAGGHSREDYNNSRVDLVTPAFWVGKPFPPKVTEYRGMSWTVWDHWDFNEDLTLVGLLQWLHEKHILVNSFMCDGIVVYNTENPIRAELLYERVVDMARNVAKLYQRQICEAREPRLEAIAIDILVIPPSPEPELWKALDELVAEKGDRGAGSTDERHVQRPSSPGAEGGNVEVGVRDQALGQFEAFASWVKAVDVGIVKTTSAENS</sequence>
<feature type="region of interest" description="Disordered" evidence="4">
    <location>
        <begin position="1"/>
        <end position="51"/>
    </location>
</feature>
<dbReference type="SMART" id="SM00985">
    <property type="entry name" value="UBA_e1_C"/>
    <property type="match status" value="1"/>
</dbReference>
<protein>
    <recommendedName>
        <fullName evidence="5">Ubiquitin-activating enzyme E1 C-terminal domain-containing protein</fullName>
    </recommendedName>
</protein>
<dbReference type="Pfam" id="PF16190">
    <property type="entry name" value="E1_FCCH"/>
    <property type="match status" value="1"/>
</dbReference>
<dbReference type="FunFam" id="3.50.50.80:FF:000001">
    <property type="entry name" value="ubiquitin-like modifier-activating enzyme 1"/>
    <property type="match status" value="1"/>
</dbReference>
<accession>A0A9D5DBF9</accession>
<dbReference type="InterPro" id="IPR042302">
    <property type="entry name" value="E1_FCCH_sf"/>
</dbReference>
<feature type="region of interest" description="Disordered" evidence="4">
    <location>
        <begin position="1062"/>
        <end position="1087"/>
    </location>
</feature>